<feature type="transmembrane region" description="Helical" evidence="1">
    <location>
        <begin position="90"/>
        <end position="110"/>
    </location>
</feature>
<dbReference type="Pfam" id="PF00990">
    <property type="entry name" value="GGDEF"/>
    <property type="match status" value="1"/>
</dbReference>
<dbReference type="AlphaFoldDB" id="A0A841RLT6"/>
<feature type="transmembrane region" description="Helical" evidence="1">
    <location>
        <begin position="38"/>
        <end position="56"/>
    </location>
</feature>
<evidence type="ECO:0000313" key="4">
    <source>
        <dbReference type="Proteomes" id="UP000572212"/>
    </source>
</evidence>
<evidence type="ECO:0000259" key="2">
    <source>
        <dbReference type="PROSITE" id="PS50887"/>
    </source>
</evidence>
<dbReference type="EMBL" id="JACHON010000005">
    <property type="protein sequence ID" value="MBB6512847.1"/>
    <property type="molecule type" value="Genomic_DNA"/>
</dbReference>
<dbReference type="InterPro" id="IPR000160">
    <property type="entry name" value="GGDEF_dom"/>
</dbReference>
<keyword evidence="1" id="KW-0472">Membrane</keyword>
<dbReference type="InterPro" id="IPR029787">
    <property type="entry name" value="Nucleotide_cyclase"/>
</dbReference>
<keyword evidence="1" id="KW-0812">Transmembrane</keyword>
<dbReference type="NCBIfam" id="TIGR00254">
    <property type="entry name" value="GGDEF"/>
    <property type="match status" value="1"/>
</dbReference>
<reference evidence="3 4" key="1">
    <citation type="submission" date="2020-08" db="EMBL/GenBank/DDBJ databases">
        <title>Genomic Encyclopedia of Type Strains, Phase IV (KMG-IV): sequencing the most valuable type-strain genomes for metagenomic binning, comparative biology and taxonomic classification.</title>
        <authorList>
            <person name="Goeker M."/>
        </authorList>
    </citation>
    <scope>NUCLEOTIDE SEQUENCE [LARGE SCALE GENOMIC DNA]</scope>
    <source>
        <strain evidence="3 4">DSM 11805</strain>
    </source>
</reference>
<dbReference type="RefSeq" id="WP_184246889.1">
    <property type="nucleotide sequence ID" value="NZ_BAAACU010000059.1"/>
</dbReference>
<organism evidence="3 4">
    <name type="scientific">Gracilibacillus halotolerans</name>
    <dbReference type="NCBI Taxonomy" id="74386"/>
    <lineage>
        <taxon>Bacteria</taxon>
        <taxon>Bacillati</taxon>
        <taxon>Bacillota</taxon>
        <taxon>Bacilli</taxon>
        <taxon>Bacillales</taxon>
        <taxon>Bacillaceae</taxon>
        <taxon>Gracilibacillus</taxon>
    </lineage>
</organism>
<comment type="caution">
    <text evidence="3">The sequence shown here is derived from an EMBL/GenBank/DDBJ whole genome shotgun (WGS) entry which is preliminary data.</text>
</comment>
<dbReference type="Proteomes" id="UP000572212">
    <property type="component" value="Unassembled WGS sequence"/>
</dbReference>
<name>A0A841RLT6_9BACI</name>
<evidence type="ECO:0000313" key="3">
    <source>
        <dbReference type="EMBL" id="MBB6512847.1"/>
    </source>
</evidence>
<protein>
    <submittedName>
        <fullName evidence="3">Diguanylate cyclase (GGDEF)-like protein</fullName>
    </submittedName>
</protein>
<accession>A0A841RLT6</accession>
<keyword evidence="1" id="KW-1133">Transmembrane helix</keyword>
<keyword evidence="4" id="KW-1185">Reference proteome</keyword>
<gene>
    <name evidence="3" type="ORF">GGQ92_001636</name>
</gene>
<sequence length="288" mass="33642">MKELISEDKVFLSKMLLFILIYLFMFSSLWSHDEVGKLLFIMFVIISSISIMFGILPSLIISLLFLFVIGSALLYLTLQSTNTTLLSTSFISMQNFVIYGIGLLITNLLGGTIQQQITKIILERNQLKQEVEQFVAIDPDTFFDNAKRLEMEVQTEMKRINRHNGLFSILFLELDYYKEFLKAYGHKEMEHLLRTIGEKSSNILRFSDKKFRYTDNKFAFLLIETSEDKVEIVAEKLANSLQTHTLLNGKKVTLEFHISYEEYNSEMKNIDYLDFIQSVERETVFYDL</sequence>
<evidence type="ECO:0000256" key="1">
    <source>
        <dbReference type="SAM" id="Phobius"/>
    </source>
</evidence>
<dbReference type="InterPro" id="IPR043128">
    <property type="entry name" value="Rev_trsase/Diguanyl_cyclase"/>
</dbReference>
<feature type="domain" description="GGDEF" evidence="2">
    <location>
        <begin position="165"/>
        <end position="288"/>
    </location>
</feature>
<dbReference type="Gene3D" id="3.30.70.270">
    <property type="match status" value="1"/>
</dbReference>
<dbReference type="SMART" id="SM00267">
    <property type="entry name" value="GGDEF"/>
    <property type="match status" value="1"/>
</dbReference>
<dbReference type="PROSITE" id="PS50887">
    <property type="entry name" value="GGDEF"/>
    <property type="match status" value="1"/>
</dbReference>
<dbReference type="SUPFAM" id="SSF55073">
    <property type="entry name" value="Nucleotide cyclase"/>
    <property type="match status" value="1"/>
</dbReference>
<feature type="transmembrane region" description="Helical" evidence="1">
    <location>
        <begin position="12"/>
        <end position="32"/>
    </location>
</feature>
<proteinExistence type="predicted"/>